<dbReference type="Proteomes" id="UP000054107">
    <property type="component" value="Unassembled WGS sequence"/>
</dbReference>
<feature type="transmembrane region" description="Helical" evidence="1">
    <location>
        <begin position="40"/>
        <end position="61"/>
    </location>
</feature>
<accession>A0A0B7N4N0</accession>
<gene>
    <name evidence="2" type="primary">PARPA_03641.1 scaffold 9253</name>
</gene>
<dbReference type="EMBL" id="LN723087">
    <property type="protein sequence ID" value="CEP10024.1"/>
    <property type="molecule type" value="Genomic_DNA"/>
</dbReference>
<dbReference type="OrthoDB" id="10255641at2759"/>
<keyword evidence="1" id="KW-0472">Membrane</keyword>
<dbReference type="SUPFAM" id="SSF54637">
    <property type="entry name" value="Thioesterase/thiol ester dehydrase-isomerase"/>
    <property type="match status" value="1"/>
</dbReference>
<keyword evidence="1" id="KW-0812">Transmembrane</keyword>
<evidence type="ECO:0000313" key="3">
    <source>
        <dbReference type="Proteomes" id="UP000054107"/>
    </source>
</evidence>
<dbReference type="Gene3D" id="3.10.129.10">
    <property type="entry name" value="Hotdog Thioesterase"/>
    <property type="match status" value="1"/>
</dbReference>
<name>A0A0B7N4N0_9FUNG</name>
<reference evidence="2 3" key="1">
    <citation type="submission" date="2014-09" db="EMBL/GenBank/DDBJ databases">
        <authorList>
            <person name="Ellenberger Sabrina"/>
        </authorList>
    </citation>
    <scope>NUCLEOTIDE SEQUENCE [LARGE SCALE GENOMIC DNA]</scope>
    <source>
        <strain evidence="2 3">CBS 412.66</strain>
    </source>
</reference>
<proteinExistence type="predicted"/>
<dbReference type="InterPro" id="IPR027961">
    <property type="entry name" value="DUF4442"/>
</dbReference>
<sequence>MSQSGYNEIATHSLLADAFSEHIQATIRLTRVALELEWTVFTRFTVGVIAATILSVIYLVWTLRHSRRPLVVWEKLNKPLIKIFRPKIFAFLLGNINPYSGSIDMRISTFSRGFCTGFMRDRHSNRNPFKSIHATALATFAESVGELGLLSSLKDDNDEITLVSLELEVSKTPWGWSWTEGESIFNKLNHLCPCAKKYNIQFIKKARGLLTASTDFTVPDEDTRQVKVDVVVKDRTLDTVAIAHLVWNIENKSA</sequence>
<keyword evidence="3" id="KW-1185">Reference proteome</keyword>
<evidence type="ECO:0000313" key="2">
    <source>
        <dbReference type="EMBL" id="CEP10024.1"/>
    </source>
</evidence>
<protein>
    <submittedName>
        <fullName evidence="2">Uncharacterized protein</fullName>
    </submittedName>
</protein>
<evidence type="ECO:0000256" key="1">
    <source>
        <dbReference type="SAM" id="Phobius"/>
    </source>
</evidence>
<keyword evidence="1" id="KW-1133">Transmembrane helix</keyword>
<dbReference type="Pfam" id="PF14539">
    <property type="entry name" value="DUF4442"/>
    <property type="match status" value="1"/>
</dbReference>
<dbReference type="AlphaFoldDB" id="A0A0B7N4N0"/>
<organism evidence="2 3">
    <name type="scientific">Parasitella parasitica</name>
    <dbReference type="NCBI Taxonomy" id="35722"/>
    <lineage>
        <taxon>Eukaryota</taxon>
        <taxon>Fungi</taxon>
        <taxon>Fungi incertae sedis</taxon>
        <taxon>Mucoromycota</taxon>
        <taxon>Mucoromycotina</taxon>
        <taxon>Mucoromycetes</taxon>
        <taxon>Mucorales</taxon>
        <taxon>Mucorineae</taxon>
        <taxon>Mucoraceae</taxon>
        <taxon>Parasitella</taxon>
    </lineage>
</organism>
<dbReference type="InterPro" id="IPR029069">
    <property type="entry name" value="HotDog_dom_sf"/>
</dbReference>